<dbReference type="WBParaSite" id="TTAC_0000241601-mRNA-1">
    <property type="protein sequence ID" value="TTAC_0000241601-mRNA-1"/>
    <property type="gene ID" value="TTAC_0000241601"/>
</dbReference>
<reference evidence="10 11" key="2">
    <citation type="submission" date="2018-11" db="EMBL/GenBank/DDBJ databases">
        <authorList>
            <consortium name="Pathogen Informatics"/>
        </authorList>
    </citation>
    <scope>NUCLEOTIDE SEQUENCE [LARGE SCALE GENOMIC DNA]</scope>
</reference>
<proteinExistence type="inferred from homology"/>
<keyword evidence="7" id="KW-0539">Nucleus</keyword>
<dbReference type="GO" id="GO:0045944">
    <property type="term" value="P:positive regulation of transcription by RNA polymerase II"/>
    <property type="evidence" value="ECO:0007669"/>
    <property type="project" value="TreeGrafter"/>
</dbReference>
<dbReference type="AlphaFoldDB" id="A0A0R3WNS8"/>
<sequence length="580" mass="65184">MYMTDQYPRLDGRSLEDSHTNIFALTDLSGIHYRVYSLREDRNYSIYDDPLLSAYNNCLRENLMCAWVRRKRVDTEPHKPDVFSNFSKELWVFWAQYSINFSFFLHGESTVCASLDIRRFPKFKSLTPRVLSLCEKSAGRFNVVLAPYGITAQLVVPPQAYTNDIFVDKELEFWKRFFPIRSPGDSCTLLNSSAHPNSFYLDFLTPNKSSPAQQQQQQQQQQCSRSDASSKRSSANYTEQLPDFVNVLIGGFRMRYPTCFVLLAEDQLTSLMEHLQDGPDKRLSLPPKSRQTASDSHRFPHPRLPLKQLPSTKRRIYLATRALQRALRFERSFVPELDCLHIRSRLLPQTTVDDAVFRSNTEVKSPQVVLPLHRRSGSISRMLCAFVSEIDASLGVGGGNNCDMPVSALRRQPSSTDPLMPKLSPQPSNSVIFGVGGVSTAASNSHSASVSVAVATSNLQATHHMGAAKPPCLFNSQNINPKESGSSYSKSKPMDWDEAPVSTMTPKLPRCVVRISQATTQQVKSLPPLTVKPEAMGGETSWLARQVANRCRRSPIVHLSYVDQVNFLDHSSTSFGDESM</sequence>
<comment type="subcellular location">
    <subcellularLocation>
        <location evidence="1">Nucleus</location>
    </subcellularLocation>
</comment>
<feature type="domain" description="Mediator complex subunit Med13 N-terminal" evidence="9">
    <location>
        <begin position="14"/>
        <end position="83"/>
    </location>
</feature>
<dbReference type="Pfam" id="PF11597">
    <property type="entry name" value="Med13_N"/>
    <property type="match status" value="1"/>
</dbReference>
<dbReference type="PANTHER" id="PTHR48249:SF3">
    <property type="entry name" value="MEDIATOR OF RNA POLYMERASE II TRANSCRIPTION SUBUNIT 13"/>
    <property type="match status" value="1"/>
</dbReference>
<name>A0A0R3WNS8_HYDTA</name>
<dbReference type="EMBL" id="UYWX01001040">
    <property type="protein sequence ID" value="VDM19923.1"/>
    <property type="molecule type" value="Genomic_DNA"/>
</dbReference>
<organism evidence="12">
    <name type="scientific">Hydatigena taeniaeformis</name>
    <name type="common">Feline tapeworm</name>
    <name type="synonym">Taenia taeniaeformis</name>
    <dbReference type="NCBI Taxonomy" id="6205"/>
    <lineage>
        <taxon>Eukaryota</taxon>
        <taxon>Metazoa</taxon>
        <taxon>Spiralia</taxon>
        <taxon>Lophotrochozoa</taxon>
        <taxon>Platyhelminthes</taxon>
        <taxon>Cestoda</taxon>
        <taxon>Eucestoda</taxon>
        <taxon>Cyclophyllidea</taxon>
        <taxon>Taeniidae</taxon>
        <taxon>Hydatigera</taxon>
    </lineage>
</organism>
<evidence type="ECO:0000313" key="10">
    <source>
        <dbReference type="EMBL" id="VDM19923.1"/>
    </source>
</evidence>
<accession>A0A0R3WNS8</accession>
<evidence type="ECO:0000256" key="5">
    <source>
        <dbReference type="ARBA" id="ARBA00023015"/>
    </source>
</evidence>
<dbReference type="STRING" id="6205.A0A0R3WNS8"/>
<dbReference type="InterPro" id="IPR021643">
    <property type="entry name" value="Mediator_Med13_N"/>
</dbReference>
<evidence type="ECO:0000256" key="2">
    <source>
        <dbReference type="ARBA" id="ARBA00009354"/>
    </source>
</evidence>
<evidence type="ECO:0000256" key="8">
    <source>
        <dbReference type="SAM" id="MobiDB-lite"/>
    </source>
</evidence>
<dbReference type="PANTHER" id="PTHR48249">
    <property type="entry name" value="MEDIATOR OF RNA POLYMERASE II TRANSCRIPTION SUBUNIT 13"/>
    <property type="match status" value="1"/>
</dbReference>
<evidence type="ECO:0000313" key="12">
    <source>
        <dbReference type="WBParaSite" id="TTAC_0000241601-mRNA-1"/>
    </source>
</evidence>
<keyword evidence="11" id="KW-1185">Reference proteome</keyword>
<evidence type="ECO:0000256" key="7">
    <source>
        <dbReference type="ARBA" id="ARBA00023242"/>
    </source>
</evidence>
<gene>
    <name evidence="10" type="ORF">TTAC_LOCUS2403</name>
</gene>
<evidence type="ECO:0000313" key="11">
    <source>
        <dbReference type="Proteomes" id="UP000274429"/>
    </source>
</evidence>
<keyword evidence="6" id="KW-0804">Transcription</keyword>
<feature type="compositionally biased region" description="Low complexity" evidence="8">
    <location>
        <begin position="213"/>
        <end position="235"/>
    </location>
</feature>
<evidence type="ECO:0000256" key="6">
    <source>
        <dbReference type="ARBA" id="ARBA00023163"/>
    </source>
</evidence>
<keyword evidence="4" id="KW-0678">Repressor</keyword>
<evidence type="ECO:0000256" key="3">
    <source>
        <dbReference type="ARBA" id="ARBA00019618"/>
    </source>
</evidence>
<evidence type="ECO:0000259" key="9">
    <source>
        <dbReference type="Pfam" id="PF11597"/>
    </source>
</evidence>
<feature type="region of interest" description="Disordered" evidence="8">
    <location>
        <begin position="208"/>
        <end position="235"/>
    </location>
</feature>
<protein>
    <recommendedName>
        <fullName evidence="3">Mediator of RNA polymerase II transcription subunit 13</fullName>
    </recommendedName>
</protein>
<reference evidence="12" key="1">
    <citation type="submission" date="2017-02" db="UniProtKB">
        <authorList>
            <consortium name="WormBaseParasite"/>
        </authorList>
    </citation>
    <scope>IDENTIFICATION</scope>
</reference>
<evidence type="ECO:0000256" key="1">
    <source>
        <dbReference type="ARBA" id="ARBA00004123"/>
    </source>
</evidence>
<keyword evidence="5" id="KW-0805">Transcription regulation</keyword>
<feature type="compositionally biased region" description="Polar residues" evidence="8">
    <location>
        <begin position="478"/>
        <end position="490"/>
    </location>
</feature>
<dbReference type="Proteomes" id="UP000274429">
    <property type="component" value="Unassembled WGS sequence"/>
</dbReference>
<dbReference type="OrthoDB" id="103819at2759"/>
<feature type="region of interest" description="Disordered" evidence="8">
    <location>
        <begin position="277"/>
        <end position="306"/>
    </location>
</feature>
<dbReference type="InterPro" id="IPR051139">
    <property type="entry name" value="Mediator_complx_sub13"/>
</dbReference>
<dbReference type="GO" id="GO:0003713">
    <property type="term" value="F:transcription coactivator activity"/>
    <property type="evidence" value="ECO:0007669"/>
    <property type="project" value="TreeGrafter"/>
</dbReference>
<evidence type="ECO:0000256" key="4">
    <source>
        <dbReference type="ARBA" id="ARBA00022491"/>
    </source>
</evidence>
<comment type="similarity">
    <text evidence="2">Belongs to the Mediator complex subunit 13 family.</text>
</comment>
<dbReference type="GO" id="GO:0016592">
    <property type="term" value="C:mediator complex"/>
    <property type="evidence" value="ECO:0007669"/>
    <property type="project" value="TreeGrafter"/>
</dbReference>
<feature type="region of interest" description="Disordered" evidence="8">
    <location>
        <begin position="478"/>
        <end position="497"/>
    </location>
</feature>